<evidence type="ECO:0000313" key="1">
    <source>
        <dbReference type="EMBL" id="KGI78635.1"/>
    </source>
</evidence>
<organism evidence="1 2">
    <name type="scientific">Oleiagrimonas soli</name>
    <dbReference type="NCBI Taxonomy" id="1543381"/>
    <lineage>
        <taxon>Bacteria</taxon>
        <taxon>Pseudomonadati</taxon>
        <taxon>Pseudomonadota</taxon>
        <taxon>Gammaproteobacteria</taxon>
        <taxon>Lysobacterales</taxon>
        <taxon>Rhodanobacteraceae</taxon>
        <taxon>Oleiagrimonas</taxon>
    </lineage>
</organism>
<accession>A0A099D048</accession>
<name>A0A099D048_9GAMM</name>
<protein>
    <recommendedName>
        <fullName evidence="3">Alkaline proteinase inhibitor/ Outer membrane lipoprotein Omp19 domain-containing protein</fullName>
    </recommendedName>
</protein>
<evidence type="ECO:0000313" key="2">
    <source>
        <dbReference type="Proteomes" id="UP000029708"/>
    </source>
</evidence>
<dbReference type="STRING" id="1543381.LF63_0104110"/>
<dbReference type="AlphaFoldDB" id="A0A099D048"/>
<evidence type="ECO:0008006" key="3">
    <source>
        <dbReference type="Google" id="ProtNLM"/>
    </source>
</evidence>
<reference evidence="1 2" key="1">
    <citation type="submission" date="2014-09" db="EMBL/GenBank/DDBJ databases">
        <title>Xanthomonadaceae 3.5X direct submission.</title>
        <authorList>
            <person name="Fang T."/>
            <person name="Wang H."/>
        </authorList>
    </citation>
    <scope>NUCLEOTIDE SEQUENCE [LARGE SCALE GENOMIC DNA]</scope>
    <source>
        <strain evidence="1 2">3.5X</strain>
    </source>
</reference>
<dbReference type="EMBL" id="JROI01000008">
    <property type="protein sequence ID" value="KGI78635.1"/>
    <property type="molecule type" value="Genomic_DNA"/>
</dbReference>
<gene>
    <name evidence="1" type="ORF">LF63_0104110</name>
</gene>
<keyword evidence="2" id="KW-1185">Reference proteome</keyword>
<dbReference type="HOGENOM" id="CLU_2106486_0_0_6"/>
<comment type="caution">
    <text evidence="1">The sequence shown here is derived from an EMBL/GenBank/DDBJ whole genome shotgun (WGS) entry which is preliminary data.</text>
</comment>
<dbReference type="Proteomes" id="UP000029708">
    <property type="component" value="Unassembled WGS sequence"/>
</dbReference>
<sequence length="115" mass="12832">MLWSALGAARATAGCPVTEHDLLGAWNVQGKAGFFEAFELEVASGTHVFDSWLHQRPDLSQANWKLEHCQLIVEPRDGDIGTFRFKILGLTNGRLRLYDASTRTESVYVRVPDNS</sequence>
<proteinExistence type="predicted"/>